<name>A0AAE9IH51_PAEPO</name>
<organism evidence="2 3">
    <name type="scientific">Paenibacillus polymyxa</name>
    <name type="common">Bacillus polymyxa</name>
    <dbReference type="NCBI Taxonomy" id="1406"/>
    <lineage>
        <taxon>Bacteria</taxon>
        <taxon>Bacillati</taxon>
        <taxon>Bacillota</taxon>
        <taxon>Bacilli</taxon>
        <taxon>Bacillales</taxon>
        <taxon>Paenibacillaceae</taxon>
        <taxon>Paenibacillus</taxon>
    </lineage>
</organism>
<gene>
    <name evidence="2" type="ORF">MF626_002168</name>
</gene>
<keyword evidence="1" id="KW-0472">Membrane</keyword>
<dbReference type="InterPro" id="IPR029058">
    <property type="entry name" value="AB_hydrolase_fold"/>
</dbReference>
<feature type="transmembrane region" description="Helical" evidence="1">
    <location>
        <begin position="7"/>
        <end position="25"/>
    </location>
</feature>
<dbReference type="PANTHER" id="PTHR43265:SF1">
    <property type="entry name" value="ESTERASE ESTD"/>
    <property type="match status" value="1"/>
</dbReference>
<keyword evidence="1" id="KW-0812">Transmembrane</keyword>
<evidence type="ECO:0000256" key="1">
    <source>
        <dbReference type="SAM" id="Phobius"/>
    </source>
</evidence>
<dbReference type="InterPro" id="IPR053145">
    <property type="entry name" value="AB_hydrolase_Est10"/>
</dbReference>
<keyword evidence="1" id="KW-1133">Transmembrane helix</keyword>
<dbReference type="SUPFAM" id="SSF53474">
    <property type="entry name" value="alpha/beta-Hydrolases"/>
    <property type="match status" value="1"/>
</dbReference>
<evidence type="ECO:0000313" key="3">
    <source>
        <dbReference type="Proteomes" id="UP001055784"/>
    </source>
</evidence>
<proteinExistence type="predicted"/>
<dbReference type="AlphaFoldDB" id="A0AAE9IH51"/>
<dbReference type="PANTHER" id="PTHR43265">
    <property type="entry name" value="ESTERASE ESTD"/>
    <property type="match status" value="1"/>
</dbReference>
<reference evidence="2" key="1">
    <citation type="submission" date="2022-11" db="EMBL/GenBank/DDBJ databases">
        <authorList>
            <person name="Vasilchenko N.G."/>
            <person name="Prazdnova E.V."/>
            <person name="Gorovtsov A.V."/>
            <person name="Chistyakov V.A."/>
            <person name="Pak M.L."/>
        </authorList>
    </citation>
    <scope>NUCLEOTIDE SEQUENCE</scope>
    <source>
        <strain evidence="2">R 4.5</strain>
    </source>
</reference>
<keyword evidence="2" id="KW-0378">Hydrolase</keyword>
<sequence length="341" mass="38515">MKKTFKLTLGIAAALAVALILIVLYQNSYKMTEEKIQIATPKGLLTGTLALPKGYSGKVGLIVFVHGDGPINDTYDDGYKPLWEKFASKGYASLSLNKPGINSAPGNWLDQSMEDRAQEIRYAIDWARTLPMIDTQKISLWGASQAGWVIPKIVKEEHDIAFSILVSPAVNWISQGQFNTRKEMEQEGATPQEIQKTLNYDQEILQLLKKHASYEEYLSIADPEDMISKERWSFIGKNFRSDSTAELSHFHSPVLLVLAGKDINVDVKDTERVYREKIPAELLSVIHLPEADHSMMDEKIVRSKSLTFLTAVFAPRKLVNDEYLKILADYVNQWKPHNVFS</sequence>
<evidence type="ECO:0000313" key="2">
    <source>
        <dbReference type="EMBL" id="URJ52639.1"/>
    </source>
</evidence>
<accession>A0AAE9IH51</accession>
<protein>
    <submittedName>
        <fullName evidence="2">Alpha/beta hydrolase</fullName>
    </submittedName>
</protein>
<dbReference type="GO" id="GO:0052689">
    <property type="term" value="F:carboxylic ester hydrolase activity"/>
    <property type="evidence" value="ECO:0007669"/>
    <property type="project" value="TreeGrafter"/>
</dbReference>
<dbReference type="RefSeq" id="WP_250261843.1">
    <property type="nucleotide sequence ID" value="NZ_CP097770.1"/>
</dbReference>
<dbReference type="EMBL" id="CP097770">
    <property type="protein sequence ID" value="URJ52639.1"/>
    <property type="molecule type" value="Genomic_DNA"/>
</dbReference>
<dbReference type="Gene3D" id="3.40.50.1820">
    <property type="entry name" value="alpha/beta hydrolase"/>
    <property type="match status" value="1"/>
</dbReference>
<dbReference type="Proteomes" id="UP001055784">
    <property type="component" value="Chromosome"/>
</dbReference>